<gene>
    <name evidence="1" type="ORF">UFOVP844_55</name>
</gene>
<reference evidence="1" key="1">
    <citation type="submission" date="2020-04" db="EMBL/GenBank/DDBJ databases">
        <authorList>
            <person name="Chiriac C."/>
            <person name="Salcher M."/>
            <person name="Ghai R."/>
            <person name="Kavagutti S V."/>
        </authorList>
    </citation>
    <scope>NUCLEOTIDE SEQUENCE</scope>
</reference>
<organism evidence="1">
    <name type="scientific">uncultured Caudovirales phage</name>
    <dbReference type="NCBI Taxonomy" id="2100421"/>
    <lineage>
        <taxon>Viruses</taxon>
        <taxon>Duplodnaviria</taxon>
        <taxon>Heunggongvirae</taxon>
        <taxon>Uroviricota</taxon>
        <taxon>Caudoviricetes</taxon>
        <taxon>Peduoviridae</taxon>
        <taxon>Maltschvirus</taxon>
        <taxon>Maltschvirus maltsch</taxon>
    </lineage>
</organism>
<accession>A0A6J5PA27</accession>
<sequence>MTLPTDIIFPLRLDFLKTGDMNGLEVYLRDLTETLTQMYSDMAGNINGALRRWEPKVYGMSVEGEATYVLQDGWLRRSGIITELWFDVSWSAHTGSGDLAIQLPYQAAVSVGEPWQGICKSVLSSNAFGAGFTYLTFEAKQNTIVGNIMKCGTGVASAPFALANAGGFAGYIQYIGKENEQ</sequence>
<evidence type="ECO:0000313" key="1">
    <source>
        <dbReference type="EMBL" id="CAB4166806.1"/>
    </source>
</evidence>
<protein>
    <submittedName>
        <fullName evidence="1">Uncharacterized protein</fullName>
    </submittedName>
</protein>
<proteinExistence type="predicted"/>
<dbReference type="EMBL" id="LR796795">
    <property type="protein sequence ID" value="CAB4166806.1"/>
    <property type="molecule type" value="Genomic_DNA"/>
</dbReference>
<name>A0A6J5PA27_9CAUD</name>